<evidence type="ECO:0000313" key="9">
    <source>
        <dbReference type="EMBL" id="PTH79500.1"/>
    </source>
</evidence>
<keyword evidence="4 5" id="KW-0694">RNA-binding</keyword>
<dbReference type="EMBL" id="CP033604">
    <property type="protein sequence ID" value="AYV35681.1"/>
    <property type="molecule type" value="Genomic_DNA"/>
</dbReference>
<reference evidence="13 19" key="2">
    <citation type="submission" date="2017-08" db="EMBL/GenBank/DDBJ databases">
        <title>Aeromonas veronii bv sobria strain NS22 whole genome sequencing.</title>
        <authorList>
            <person name="Katharios P."/>
            <person name="Ha V.Q."/>
            <person name="Smyrli M."/>
        </authorList>
    </citation>
    <scope>NUCLEOTIDE SEQUENCE [LARGE SCALE GENOMIC DNA]</scope>
    <source>
        <strain evidence="13 19">NS22</strain>
    </source>
</reference>
<reference evidence="12" key="7">
    <citation type="journal article" date="2019" name="PLoS ONE">
        <title>Identification and characterization of putative Aeromonas spp. T3SS effectors.</title>
        <authorList>
            <person name="Rangel L.T."/>
            <person name="Marden J."/>
            <person name="Colston S."/>
            <person name="Setubal J.C."/>
            <person name="Graf J."/>
            <person name="Gogarten J.P."/>
        </authorList>
    </citation>
    <scope>NUCLEOTIDE SEQUENCE</scope>
    <source>
        <strain evidence="12">BAQ071013-135</strain>
    </source>
</reference>
<evidence type="ECO:0000313" key="7">
    <source>
        <dbReference type="EMBL" id="ANB53716.1"/>
    </source>
</evidence>
<evidence type="ECO:0000256" key="2">
    <source>
        <dbReference type="ARBA" id="ARBA00022517"/>
    </source>
</evidence>
<dbReference type="InterPro" id="IPR023153">
    <property type="entry name" value="DarP_sf"/>
</dbReference>
<evidence type="ECO:0000256" key="1">
    <source>
        <dbReference type="ARBA" id="ARBA00022490"/>
    </source>
</evidence>
<comment type="function">
    <text evidence="5">Member of a network of 50S ribosomal subunit biogenesis factors which assembles along the 30S-50S interface, preventing incorrect 23S rRNA structures from forming. Promotes peptidyl transferase center (PTC) maturation.</text>
</comment>
<evidence type="ECO:0000256" key="5">
    <source>
        <dbReference type="HAMAP-Rule" id="MF_00765"/>
    </source>
</evidence>
<dbReference type="KEGG" id="avo:AMS64_02755"/>
<dbReference type="PANTHER" id="PTHR38101:SF1">
    <property type="entry name" value="UPF0307 PROTEIN YJGA"/>
    <property type="match status" value="1"/>
</dbReference>
<dbReference type="GO" id="GO:0019843">
    <property type="term" value="F:rRNA binding"/>
    <property type="evidence" value="ECO:0007669"/>
    <property type="project" value="UniProtKB-UniRule"/>
</dbReference>
<dbReference type="Proteomes" id="UP000796104">
    <property type="component" value="Unassembled WGS sequence"/>
</dbReference>
<dbReference type="NCBIfam" id="NF003593">
    <property type="entry name" value="PRK05255.1-1"/>
    <property type="match status" value="1"/>
</dbReference>
<accession>A0A0T6RY94</accession>
<dbReference type="Pfam" id="PF04751">
    <property type="entry name" value="DarP"/>
    <property type="match status" value="1"/>
</dbReference>
<reference evidence="11 18" key="8">
    <citation type="submission" date="2019-04" db="EMBL/GenBank/DDBJ databases">
        <title>Comparative genomics of Aeromonas veronii strains pathogenic to fish.</title>
        <authorList>
            <person name="Cascarano M.C."/>
            <person name="Smyrli M."/>
            <person name="Katharios P."/>
        </authorList>
    </citation>
    <scope>NUCLEOTIDE SEQUENCE [LARGE SCALE GENOMIC DNA]</scope>
    <source>
        <strain evidence="11 18">XU1</strain>
    </source>
</reference>
<sequence length="181" mass="21423">MTGIKRPMSQYQDDNEFEDWGPSKSQLKRDAEALQKMGEEIVSLSHSELEKIPLDEELAEAVELGRKLKPKKDESFRRHLQFIGRLMRSRDIEPIAEALSIIKNRHSTVNARLHRLEQWRERLITEGDSALNELMSQFHELDRQKLRQLIRSANKERELNKPPVAYREMYQYLRGEIEDLL</sequence>
<reference evidence="7 14" key="1">
    <citation type="journal article" date="2016" name="J. Clin. Microbiol.">
        <title>Detection and Whole-Genome Sequencing of Carbapenemase-Producing Aeromonas hydrophila Isolates from Routine Perirectal Surveillance Culture.</title>
        <authorList>
            <person name="Hughes H.Y."/>
            <person name="Conlan S.P."/>
            <person name="Lau A.F."/>
            <person name="Dekker J.P."/>
            <person name="Michelin A.V."/>
            <person name="Youn J.H."/>
            <person name="Henderson D.K."/>
            <person name="Frank K.M."/>
            <person name="Segre J.A."/>
            <person name="Palmore T.N."/>
        </authorList>
    </citation>
    <scope>NUCLEOTIDE SEQUENCE [LARGE SCALE GENOMIC DNA]</scope>
    <source>
        <strain evidence="7 14">AVNIH1</strain>
    </source>
</reference>
<evidence type="ECO:0000313" key="19">
    <source>
        <dbReference type="Proteomes" id="UP000323129"/>
    </source>
</evidence>
<dbReference type="Gene3D" id="1.10.60.30">
    <property type="entry name" value="PSPTO4464-like domains"/>
    <property type="match status" value="2"/>
</dbReference>
<evidence type="ECO:0000256" key="6">
    <source>
        <dbReference type="SAM" id="MobiDB-lite"/>
    </source>
</evidence>
<dbReference type="EMBL" id="CP014774">
    <property type="protein sequence ID" value="ANB53716.1"/>
    <property type="molecule type" value="Genomic_DNA"/>
</dbReference>
<dbReference type="eggNOG" id="COG3028">
    <property type="taxonomic scope" value="Bacteria"/>
</dbReference>
<dbReference type="EMBL" id="PZKL01000041">
    <property type="protein sequence ID" value="PTH79500.1"/>
    <property type="molecule type" value="Genomic_DNA"/>
</dbReference>
<name>A0A0T6RY94_AERVE</name>
<comment type="similarity">
    <text evidence="5">Belongs to the DarP family.</text>
</comment>
<comment type="subcellular location">
    <subcellularLocation>
        <location evidence="5">Cytoplasm</location>
    </subcellularLocation>
    <text evidence="5">Associates with late stage pre-50S ribosomal subunits.</text>
</comment>
<dbReference type="GO" id="GO:0005829">
    <property type="term" value="C:cytosol"/>
    <property type="evidence" value="ECO:0007669"/>
    <property type="project" value="TreeGrafter"/>
</dbReference>
<reference evidence="10 17" key="5">
    <citation type="submission" date="2018-09" db="EMBL/GenBank/DDBJ databases">
        <title>Genome sequencing of Aeromonas veronii MS-17-88.</title>
        <authorList>
            <person name="Tekedar H.C."/>
            <person name="Arick M.A."/>
            <person name="Hsu C.-Y."/>
            <person name="Thrash A."/>
            <person name="Karsi A."/>
            <person name="Lawrence M.L."/>
            <person name="Abdelhamed H."/>
        </authorList>
    </citation>
    <scope>NUCLEOTIDE SEQUENCE [LARGE SCALE GENOMIC DNA]</scope>
    <source>
        <strain evidence="10 17">MS 17-88</strain>
    </source>
</reference>
<evidence type="ECO:0000313" key="17">
    <source>
        <dbReference type="Proteomes" id="UP000281725"/>
    </source>
</evidence>
<reference evidence="8 16" key="6">
    <citation type="submission" date="2018-11" db="EMBL/GenBank/DDBJ databases">
        <title>Complete genome sequence of multidrug-resistant Aeromonas veronii strain MS-18-37.</title>
        <authorList>
            <person name="Abdelhamed H."/>
            <person name="Lawrence M."/>
            <person name="Waldbieser G."/>
        </authorList>
    </citation>
    <scope>NUCLEOTIDE SEQUENCE [LARGE SCALE GENOMIC DNA]</scope>
    <source>
        <strain evidence="8 16">MS-18-37</strain>
    </source>
</reference>
<evidence type="ECO:0000256" key="4">
    <source>
        <dbReference type="ARBA" id="ARBA00022884"/>
    </source>
</evidence>
<dbReference type="Proteomes" id="UP000281725">
    <property type="component" value="Unassembled WGS sequence"/>
</dbReference>
<proteinExistence type="inferred from homology"/>
<dbReference type="Proteomes" id="UP000076809">
    <property type="component" value="Chromosome"/>
</dbReference>
<dbReference type="AlphaFoldDB" id="A0A0T6RY94"/>
<protein>
    <recommendedName>
        <fullName evidence="5">Dual-action ribosomal maturation protein DarP</fullName>
    </recommendedName>
    <alternativeName>
        <fullName evidence="5">Large ribosomal subunit assembly factor DarP</fullName>
    </alternativeName>
</protein>
<dbReference type="CDD" id="cd16331">
    <property type="entry name" value="YjgA-like"/>
    <property type="match status" value="1"/>
</dbReference>
<dbReference type="EMBL" id="RAWX01000005">
    <property type="protein sequence ID" value="RKJ85597.1"/>
    <property type="molecule type" value="Genomic_DNA"/>
</dbReference>
<reference evidence="12" key="3">
    <citation type="submission" date="2017-10" db="EMBL/GenBank/DDBJ databases">
        <authorList>
            <person name="Colston S.M."/>
            <person name="Graf J."/>
        </authorList>
    </citation>
    <scope>NUCLEOTIDE SEQUENCE</scope>
    <source>
        <strain evidence="12">BAQ071013-135</strain>
    </source>
</reference>
<dbReference type="EMBL" id="SSUX01000005">
    <property type="protein sequence ID" value="THJ45860.1"/>
    <property type="molecule type" value="Genomic_DNA"/>
</dbReference>
<dbReference type="PANTHER" id="PTHR38101">
    <property type="entry name" value="UPF0307 PROTEIN YJGA"/>
    <property type="match status" value="1"/>
</dbReference>
<dbReference type="SUPFAM" id="SSF158710">
    <property type="entry name" value="PSPTO4464-like"/>
    <property type="match status" value="1"/>
</dbReference>
<dbReference type="Proteomes" id="UP000323129">
    <property type="component" value="Unassembled WGS sequence"/>
</dbReference>
<evidence type="ECO:0000313" key="8">
    <source>
        <dbReference type="EMBL" id="AYV35681.1"/>
    </source>
</evidence>
<feature type="region of interest" description="Disordered" evidence="6">
    <location>
        <begin position="1"/>
        <end position="24"/>
    </location>
</feature>
<dbReference type="EMBL" id="PDXJ01000029">
    <property type="protein sequence ID" value="TND51642.1"/>
    <property type="molecule type" value="Genomic_DNA"/>
</dbReference>
<dbReference type="PIRSF" id="PIRSF016183">
    <property type="entry name" value="UCP016183"/>
    <property type="match status" value="1"/>
</dbReference>
<gene>
    <name evidence="5" type="primary">darP</name>
    <name evidence="12" type="ORF">CF123_19210</name>
    <name evidence="13" type="ORF">CJF24_09535</name>
    <name evidence="10" type="ORF">D6R50_20555</name>
    <name evidence="9" type="ORF">DAA48_19540</name>
    <name evidence="11" type="ORF">E8Q35_09295</name>
    <name evidence="8" type="ORF">EFI48_01825</name>
    <name evidence="7" type="ORF">WM43_14140</name>
</gene>
<evidence type="ECO:0000313" key="10">
    <source>
        <dbReference type="EMBL" id="RKJ85597.1"/>
    </source>
</evidence>
<evidence type="ECO:0000313" key="11">
    <source>
        <dbReference type="EMBL" id="THJ45860.1"/>
    </source>
</evidence>
<evidence type="ECO:0000313" key="12">
    <source>
        <dbReference type="EMBL" id="TND51642.1"/>
    </source>
</evidence>
<evidence type="ECO:0000256" key="3">
    <source>
        <dbReference type="ARBA" id="ARBA00022730"/>
    </source>
</evidence>
<keyword evidence="3 5" id="KW-0699">rRNA-binding</keyword>
<dbReference type="InterPro" id="IPR006839">
    <property type="entry name" value="DarP"/>
</dbReference>
<dbReference type="OrthoDB" id="5293604at2"/>
<keyword evidence="19" id="KW-1185">Reference proteome</keyword>
<dbReference type="Proteomes" id="UP000241986">
    <property type="component" value="Unassembled WGS sequence"/>
</dbReference>
<dbReference type="GO" id="GO:0043022">
    <property type="term" value="F:ribosome binding"/>
    <property type="evidence" value="ECO:0007669"/>
    <property type="project" value="UniProtKB-UniRule"/>
</dbReference>
<keyword evidence="1 5" id="KW-0963">Cytoplasm</keyword>
<dbReference type="Proteomes" id="UP000309618">
    <property type="component" value="Unassembled WGS sequence"/>
</dbReference>
<evidence type="ECO:0000313" key="15">
    <source>
        <dbReference type="Proteomes" id="UP000241986"/>
    </source>
</evidence>
<evidence type="ECO:0000313" key="14">
    <source>
        <dbReference type="Proteomes" id="UP000076809"/>
    </source>
</evidence>
<evidence type="ECO:0000313" key="18">
    <source>
        <dbReference type="Proteomes" id="UP000309618"/>
    </source>
</evidence>
<dbReference type="STRING" id="654.AMS64_02755"/>
<dbReference type="Proteomes" id="UP000267614">
    <property type="component" value="Chromosome"/>
</dbReference>
<dbReference type="HAMAP" id="MF_00765">
    <property type="entry name" value="DarP"/>
    <property type="match status" value="1"/>
</dbReference>
<evidence type="ECO:0000313" key="16">
    <source>
        <dbReference type="Proteomes" id="UP000267614"/>
    </source>
</evidence>
<reference evidence="9 15" key="4">
    <citation type="submission" date="2018-03" db="EMBL/GenBank/DDBJ databases">
        <title>Aeromonas veronii whole genome sequencing and analysis.</title>
        <authorList>
            <person name="Xie H."/>
            <person name="Liu T."/>
            <person name="Wang K."/>
        </authorList>
    </citation>
    <scope>NUCLEOTIDE SEQUENCE [LARGE SCALE GENOMIC DNA]</scope>
    <source>
        <strain evidence="9 15">XH.VA.1</strain>
    </source>
</reference>
<organism evidence="11 18">
    <name type="scientific">Aeromonas veronii</name>
    <dbReference type="NCBI Taxonomy" id="654"/>
    <lineage>
        <taxon>Bacteria</taxon>
        <taxon>Pseudomonadati</taxon>
        <taxon>Pseudomonadota</taxon>
        <taxon>Gammaproteobacteria</taxon>
        <taxon>Aeromonadales</taxon>
        <taxon>Aeromonadaceae</taxon>
        <taxon>Aeromonas</taxon>
    </lineage>
</organism>
<dbReference type="GO" id="GO:1902626">
    <property type="term" value="P:assembly of large subunit precursor of preribosome"/>
    <property type="evidence" value="ECO:0007669"/>
    <property type="project" value="UniProtKB-UniRule"/>
</dbReference>
<dbReference type="EMBL" id="NQMC01000023">
    <property type="protein sequence ID" value="TYD45064.1"/>
    <property type="molecule type" value="Genomic_DNA"/>
</dbReference>
<keyword evidence="2 5" id="KW-0690">Ribosome biogenesis</keyword>
<evidence type="ECO:0000313" key="13">
    <source>
        <dbReference type="EMBL" id="TYD45064.1"/>
    </source>
</evidence>